<dbReference type="GO" id="GO:0016787">
    <property type="term" value="F:hydrolase activity"/>
    <property type="evidence" value="ECO:0007669"/>
    <property type="project" value="UniProtKB-KW"/>
</dbReference>
<dbReference type="PRINTS" id="PR01704">
    <property type="entry name" value="FUNRIBOTOXIN"/>
</dbReference>
<sequence length="177" mass="19940">MVAIKNLVLVALTAVTALAMLSPLEERAATWTCMNEQKNPKTNKYENKRLLYNQNNAESNAHHAPLSDGKTGSSYPHWFTNGYDGDGKILKGRTPIKWGNSDCDRPPKHRKNGDGKNDHYLLEFPTFPDGHQYNFDSKKPKEDPGPARVIYTYPNKVFCGIVAHTRENQGDLKLCSH</sequence>
<reference evidence="13" key="1">
    <citation type="submission" date="2010-04" db="EMBL/GenBank/DDBJ databases">
        <title>Biochemical and molecular characterization of a protease sensitive ribonuclease protein from Aspergillus clavatus VR.</title>
        <authorList>
            <person name="Skouri-Gargouri H."/>
            <person name="Gargouri A."/>
        </authorList>
    </citation>
    <scope>NUCLEOTIDE SEQUENCE</scope>
    <source>
        <strain evidence="13">VR1</strain>
    </source>
</reference>
<dbReference type="InterPro" id="IPR000026">
    <property type="entry name" value="N1-like"/>
</dbReference>
<dbReference type="CDD" id="cd00606">
    <property type="entry name" value="fungal_RNase"/>
    <property type="match status" value="1"/>
</dbReference>
<dbReference type="InterPro" id="IPR004025">
    <property type="entry name" value="Fun_ribotoxin"/>
</dbReference>
<dbReference type="SUPFAM" id="SSF53933">
    <property type="entry name" value="Microbial ribonucleases"/>
    <property type="match status" value="1"/>
</dbReference>
<evidence type="ECO:0000256" key="9">
    <source>
        <dbReference type="PIRSR" id="PIRSR037430-1"/>
    </source>
</evidence>
<evidence type="ECO:0000256" key="7">
    <source>
        <dbReference type="ARBA" id="ARBA00023157"/>
    </source>
</evidence>
<organism evidence="13">
    <name type="scientific">Aspergillus clavatus</name>
    <dbReference type="NCBI Taxonomy" id="5057"/>
    <lineage>
        <taxon>Eukaryota</taxon>
        <taxon>Fungi</taxon>
        <taxon>Dikarya</taxon>
        <taxon>Ascomycota</taxon>
        <taxon>Pezizomycotina</taxon>
        <taxon>Eurotiomycetes</taxon>
        <taxon>Eurotiomycetidae</taxon>
        <taxon>Eurotiales</taxon>
        <taxon>Aspergillaceae</taxon>
        <taxon>Aspergillus</taxon>
        <taxon>Aspergillus subgen. Fumigati</taxon>
    </lineage>
</organism>
<accession>E0YUC8</accession>
<evidence type="ECO:0000256" key="11">
    <source>
        <dbReference type="SAM" id="MobiDB-lite"/>
    </source>
</evidence>
<feature type="disulfide bond" evidence="10">
    <location>
        <begin position="103"/>
        <end position="159"/>
    </location>
</feature>
<comment type="similarity">
    <text evidence="2">Belongs to the ribonuclease U2 family.</text>
</comment>
<keyword evidence="6" id="KW-0378">Hydrolase</keyword>
<feature type="region of interest" description="Disordered" evidence="11">
    <location>
        <begin position="98"/>
        <end position="123"/>
    </location>
</feature>
<dbReference type="Gene3D" id="3.10.450.30">
    <property type="entry name" value="Microbial ribonucleases"/>
    <property type="match status" value="1"/>
</dbReference>
<feature type="disulfide bond" evidence="10">
    <location>
        <begin position="33"/>
        <end position="175"/>
    </location>
</feature>
<dbReference type="GO" id="GO:0004521">
    <property type="term" value="F:RNA endonuclease activity"/>
    <property type="evidence" value="ECO:0007669"/>
    <property type="project" value="InterPro"/>
</dbReference>
<keyword evidence="7 10" id="KW-1015">Disulfide bond</keyword>
<keyword evidence="5 12" id="KW-0732">Signal</keyword>
<feature type="active site" description="Proton acceptor" evidence="9">
    <location>
        <position position="123"/>
    </location>
</feature>
<evidence type="ECO:0000256" key="5">
    <source>
        <dbReference type="ARBA" id="ARBA00022729"/>
    </source>
</evidence>
<evidence type="ECO:0000313" key="13">
    <source>
        <dbReference type="EMBL" id="ADM83516.1"/>
    </source>
</evidence>
<feature type="active site" description="Proton donor" evidence="9">
    <location>
        <position position="164"/>
    </location>
</feature>
<keyword evidence="3" id="KW-0964">Secreted</keyword>
<feature type="compositionally biased region" description="Basic and acidic residues" evidence="11">
    <location>
        <begin position="102"/>
        <end position="121"/>
    </location>
</feature>
<feature type="signal peptide" evidence="12">
    <location>
        <begin position="1"/>
        <end position="19"/>
    </location>
</feature>
<evidence type="ECO:0000256" key="10">
    <source>
        <dbReference type="PIRSR" id="PIRSR037430-2"/>
    </source>
</evidence>
<dbReference type="InterPro" id="IPR048269">
    <property type="entry name" value="RNase_U2"/>
</dbReference>
<dbReference type="VEuPathDB" id="FungiDB:ACLA_002920"/>
<comment type="subcellular location">
    <subcellularLocation>
        <location evidence="1">Secreted</location>
    </subcellularLocation>
</comment>
<evidence type="ECO:0000256" key="3">
    <source>
        <dbReference type="ARBA" id="ARBA00022525"/>
    </source>
</evidence>
<feature type="active site" evidence="9">
    <location>
        <position position="77"/>
    </location>
</feature>
<keyword evidence="4" id="KW-0540">Nuclease</keyword>
<proteinExistence type="inferred from homology"/>
<dbReference type="GO" id="GO:0005576">
    <property type="term" value="C:extracellular region"/>
    <property type="evidence" value="ECO:0007669"/>
    <property type="project" value="UniProtKB-SubCell"/>
</dbReference>
<dbReference type="Pfam" id="PF00545">
    <property type="entry name" value="Ribonuclease"/>
    <property type="match status" value="1"/>
</dbReference>
<feature type="chain" id="PRO_5003143278" evidence="12">
    <location>
        <begin position="20"/>
        <end position="177"/>
    </location>
</feature>
<dbReference type="AlphaFoldDB" id="E0YUC8"/>
<evidence type="ECO:0000256" key="2">
    <source>
        <dbReference type="ARBA" id="ARBA00006715"/>
    </source>
</evidence>
<evidence type="ECO:0000256" key="4">
    <source>
        <dbReference type="ARBA" id="ARBA00022722"/>
    </source>
</evidence>
<protein>
    <submittedName>
        <fullName evidence="13">Clavin</fullName>
    </submittedName>
</protein>
<evidence type="ECO:0000256" key="1">
    <source>
        <dbReference type="ARBA" id="ARBA00004613"/>
    </source>
</evidence>
<dbReference type="PIRSF" id="PIRSF037430">
    <property type="entry name" value="RNase_U2"/>
    <property type="match status" value="1"/>
</dbReference>
<evidence type="ECO:0000256" key="12">
    <source>
        <dbReference type="SAM" id="SignalP"/>
    </source>
</evidence>
<dbReference type="InterPro" id="IPR016191">
    <property type="entry name" value="Ribonuclease/ribotoxin"/>
</dbReference>
<dbReference type="EMBL" id="HM165236">
    <property type="protein sequence ID" value="ADM83516.1"/>
    <property type="molecule type" value="Genomic_DNA"/>
</dbReference>
<evidence type="ECO:0000256" key="6">
    <source>
        <dbReference type="ARBA" id="ARBA00022801"/>
    </source>
</evidence>
<name>E0YUC8_ASPCV</name>
<evidence type="ECO:0000256" key="8">
    <source>
        <dbReference type="ARBA" id="ARBA00023193"/>
    </source>
</evidence>
<dbReference type="GO" id="GO:0017148">
    <property type="term" value="P:negative regulation of translation"/>
    <property type="evidence" value="ECO:0007669"/>
    <property type="project" value="UniProtKB-KW"/>
</dbReference>
<dbReference type="GO" id="GO:0003723">
    <property type="term" value="F:RNA binding"/>
    <property type="evidence" value="ECO:0007669"/>
    <property type="project" value="InterPro"/>
</dbReference>
<keyword evidence="8" id="KW-0652">Protein synthesis inhibitor</keyword>